<reference evidence="14" key="1">
    <citation type="submission" date="2021-02" db="EMBL/GenBank/DDBJ databases">
        <authorList>
            <person name="Nowell W R."/>
        </authorList>
    </citation>
    <scope>NUCLEOTIDE SEQUENCE</scope>
</reference>
<dbReference type="EMBL" id="CAJOBC010005050">
    <property type="protein sequence ID" value="CAF3849783.1"/>
    <property type="molecule type" value="Genomic_DNA"/>
</dbReference>
<comment type="cofactor">
    <cofactor evidence="1">
        <name>Cu(2+)</name>
        <dbReference type="ChEBI" id="CHEBI:29036"/>
    </cofactor>
</comment>
<evidence type="ECO:0000256" key="1">
    <source>
        <dbReference type="ARBA" id="ARBA00001973"/>
    </source>
</evidence>
<keyword evidence="7" id="KW-0186">Copper</keyword>
<evidence type="ECO:0000256" key="4">
    <source>
        <dbReference type="ARBA" id="ARBA00022723"/>
    </source>
</evidence>
<dbReference type="Proteomes" id="UP000682733">
    <property type="component" value="Unassembled WGS sequence"/>
</dbReference>
<evidence type="ECO:0000256" key="8">
    <source>
        <dbReference type="ARBA" id="ARBA00023033"/>
    </source>
</evidence>
<evidence type="ECO:0000256" key="12">
    <source>
        <dbReference type="SAM" id="SignalP"/>
    </source>
</evidence>
<dbReference type="EMBL" id="CAJNOK010001749">
    <property type="protein sequence ID" value="CAF0828144.1"/>
    <property type="molecule type" value="Genomic_DNA"/>
</dbReference>
<keyword evidence="4" id="KW-0479">Metal-binding</keyword>
<organism evidence="14 17">
    <name type="scientific">Didymodactylos carnosus</name>
    <dbReference type="NCBI Taxonomy" id="1234261"/>
    <lineage>
        <taxon>Eukaryota</taxon>
        <taxon>Metazoa</taxon>
        <taxon>Spiralia</taxon>
        <taxon>Gnathifera</taxon>
        <taxon>Rotifera</taxon>
        <taxon>Eurotatoria</taxon>
        <taxon>Bdelloidea</taxon>
        <taxon>Philodinida</taxon>
        <taxon>Philodinidae</taxon>
        <taxon>Didymodactylos</taxon>
    </lineage>
</organism>
<keyword evidence="9" id="KW-1015">Disulfide bond</keyword>
<dbReference type="Pfam" id="PF22810">
    <property type="entry name" value="LPMO_AA14"/>
    <property type="match status" value="1"/>
</dbReference>
<accession>A0A814N1F6</accession>
<feature type="signal peptide" evidence="12">
    <location>
        <begin position="1"/>
        <end position="23"/>
    </location>
</feature>
<evidence type="ECO:0000256" key="5">
    <source>
        <dbReference type="ARBA" id="ARBA00022729"/>
    </source>
</evidence>
<evidence type="ECO:0000313" key="17">
    <source>
        <dbReference type="Proteomes" id="UP000663829"/>
    </source>
</evidence>
<keyword evidence="8" id="KW-0503">Monooxygenase</keyword>
<dbReference type="AlphaFoldDB" id="A0A814N1F6"/>
<dbReference type="Proteomes" id="UP000677228">
    <property type="component" value="Unassembled WGS sequence"/>
</dbReference>
<keyword evidence="5 12" id="KW-0732">Signal</keyword>
<evidence type="ECO:0000313" key="16">
    <source>
        <dbReference type="EMBL" id="CAF3849783.1"/>
    </source>
</evidence>
<gene>
    <name evidence="14" type="ORF">GPM918_LOCUS17920</name>
    <name evidence="13" type="ORF">OVA965_LOCUS6003</name>
    <name evidence="16" type="ORF">SRO942_LOCUS17916</name>
    <name evidence="15" type="ORF">TMI583_LOCUS5999</name>
</gene>
<comment type="subcellular location">
    <subcellularLocation>
        <location evidence="2">Secreted</location>
    </subcellularLocation>
</comment>
<keyword evidence="3" id="KW-0964">Secreted</keyword>
<evidence type="ECO:0000256" key="2">
    <source>
        <dbReference type="ARBA" id="ARBA00004613"/>
    </source>
</evidence>
<evidence type="ECO:0000256" key="10">
    <source>
        <dbReference type="ARBA" id="ARBA00023180"/>
    </source>
</evidence>
<evidence type="ECO:0000256" key="3">
    <source>
        <dbReference type="ARBA" id="ARBA00022525"/>
    </source>
</evidence>
<dbReference type="GO" id="GO:0005576">
    <property type="term" value="C:extracellular region"/>
    <property type="evidence" value="ECO:0007669"/>
    <property type="project" value="UniProtKB-SubCell"/>
</dbReference>
<dbReference type="Proteomes" id="UP000681722">
    <property type="component" value="Unassembled WGS sequence"/>
</dbReference>
<name>A0A814N1F6_9BILA</name>
<dbReference type="OrthoDB" id="2019572at2759"/>
<evidence type="ECO:0000256" key="6">
    <source>
        <dbReference type="ARBA" id="ARBA00023002"/>
    </source>
</evidence>
<keyword evidence="10" id="KW-0325">Glycoprotein</keyword>
<keyword evidence="6" id="KW-0560">Oxidoreductase</keyword>
<keyword evidence="17" id="KW-1185">Reference proteome</keyword>
<evidence type="ECO:0000313" key="13">
    <source>
        <dbReference type="EMBL" id="CAF0828144.1"/>
    </source>
</evidence>
<protein>
    <submittedName>
        <fullName evidence="14">Uncharacterized protein</fullName>
    </submittedName>
</protein>
<dbReference type="EMBL" id="CAJOBA010001749">
    <property type="protein sequence ID" value="CAF3612633.1"/>
    <property type="molecule type" value="Genomic_DNA"/>
</dbReference>
<comment type="caution">
    <text evidence="14">The sequence shown here is derived from an EMBL/GenBank/DDBJ whole genome shotgun (WGS) entry which is preliminary data.</text>
</comment>
<evidence type="ECO:0000256" key="7">
    <source>
        <dbReference type="ARBA" id="ARBA00023008"/>
    </source>
</evidence>
<evidence type="ECO:0000256" key="9">
    <source>
        <dbReference type="ARBA" id="ARBA00023157"/>
    </source>
</evidence>
<dbReference type="Gene3D" id="2.70.50.70">
    <property type="match status" value="1"/>
</dbReference>
<evidence type="ECO:0000313" key="15">
    <source>
        <dbReference type="EMBL" id="CAF3612633.1"/>
    </source>
</evidence>
<evidence type="ECO:0000256" key="11">
    <source>
        <dbReference type="ARBA" id="ARBA00046340"/>
    </source>
</evidence>
<proteinExistence type="inferred from homology"/>
<feature type="chain" id="PRO_5036225324" evidence="12">
    <location>
        <begin position="24"/>
        <end position="275"/>
    </location>
</feature>
<dbReference type="Proteomes" id="UP000663829">
    <property type="component" value="Unassembled WGS sequence"/>
</dbReference>
<dbReference type="GO" id="GO:0046872">
    <property type="term" value="F:metal ion binding"/>
    <property type="evidence" value="ECO:0007669"/>
    <property type="project" value="UniProtKB-KW"/>
</dbReference>
<evidence type="ECO:0000313" key="14">
    <source>
        <dbReference type="EMBL" id="CAF1084181.1"/>
    </source>
</evidence>
<dbReference type="GO" id="GO:0004497">
    <property type="term" value="F:monooxygenase activity"/>
    <property type="evidence" value="ECO:0007669"/>
    <property type="project" value="UniProtKB-KW"/>
</dbReference>
<comment type="similarity">
    <text evidence="11">Belongs to the polysaccharide monooxygenase AA14 family.</text>
</comment>
<dbReference type="EMBL" id="CAJNOQ010005051">
    <property type="protein sequence ID" value="CAF1084181.1"/>
    <property type="molecule type" value="Genomic_DNA"/>
</dbReference>
<sequence>MKLSTVVFILSTFILLECWITNAHLAIWTKSMFGQDRGNVNSNRAAQPLQDMRFDQWWWHGDMNDPPDEGEVFNLPANGKADLEISSNKAFTSLGTARPGLKPNPRDSPNPWLNENGWGNMHARQRQDVAGCALGIAYKSDPRQVKPEDFVIFSVVHDCPARQLQEFKIPDLPACPNNKCMCAWFWIHESSGGTDQMYMTPFVCTVTGKPSNRQIGKPHPPVKCDMDRSKCVKGAKAPMYWKNLEGNNMFEPGHFAPTYSSKYGYEDGAQNDIFV</sequence>
<dbReference type="InterPro" id="IPR054497">
    <property type="entry name" value="LPMO_AA14"/>
</dbReference>